<dbReference type="PANTHER" id="PTHR42878:SF7">
    <property type="entry name" value="SENSOR HISTIDINE KINASE GLRK"/>
    <property type="match status" value="1"/>
</dbReference>
<dbReference type="Proteomes" id="UP001165488">
    <property type="component" value="Unassembled WGS sequence"/>
</dbReference>
<name>A0ABS9UJ04_9BACT</name>
<organism evidence="12 13">
    <name type="scientific">Belliella calami</name>
    <dbReference type="NCBI Taxonomy" id="2923436"/>
    <lineage>
        <taxon>Bacteria</taxon>
        <taxon>Pseudomonadati</taxon>
        <taxon>Bacteroidota</taxon>
        <taxon>Cytophagia</taxon>
        <taxon>Cytophagales</taxon>
        <taxon>Cyclobacteriaceae</taxon>
        <taxon>Belliella</taxon>
    </lineage>
</organism>
<dbReference type="InterPro" id="IPR036097">
    <property type="entry name" value="HisK_dim/P_sf"/>
</dbReference>
<dbReference type="EMBL" id="JAKZGS010000001">
    <property type="protein sequence ID" value="MCH7396493.1"/>
    <property type="molecule type" value="Genomic_DNA"/>
</dbReference>
<dbReference type="InterPro" id="IPR011990">
    <property type="entry name" value="TPR-like_helical_dom_sf"/>
</dbReference>
<dbReference type="InterPro" id="IPR003594">
    <property type="entry name" value="HATPase_dom"/>
</dbReference>
<comment type="caution">
    <text evidence="12">The sequence shown here is derived from an EMBL/GenBank/DDBJ whole genome shotgun (WGS) entry which is preliminary data.</text>
</comment>
<dbReference type="PROSITE" id="PS50005">
    <property type="entry name" value="TPR"/>
    <property type="match status" value="2"/>
</dbReference>
<evidence type="ECO:0000313" key="13">
    <source>
        <dbReference type="Proteomes" id="UP001165488"/>
    </source>
</evidence>
<dbReference type="RefSeq" id="WP_241273014.1">
    <property type="nucleotide sequence ID" value="NZ_JAKZGS010000001.1"/>
</dbReference>
<dbReference type="PRINTS" id="PR00344">
    <property type="entry name" value="BCTRLSENSOR"/>
</dbReference>
<feature type="repeat" description="TPR" evidence="9">
    <location>
        <begin position="212"/>
        <end position="245"/>
    </location>
</feature>
<dbReference type="PROSITE" id="PS50109">
    <property type="entry name" value="HIS_KIN"/>
    <property type="match status" value="1"/>
</dbReference>
<protein>
    <recommendedName>
        <fullName evidence="2">histidine kinase</fullName>
        <ecNumber evidence="2">2.7.13.3</ecNumber>
    </recommendedName>
</protein>
<keyword evidence="4" id="KW-0808">Transferase</keyword>
<evidence type="ECO:0000256" key="9">
    <source>
        <dbReference type="PROSITE-ProRule" id="PRU00339"/>
    </source>
</evidence>
<dbReference type="PROSITE" id="PS50293">
    <property type="entry name" value="TPR_REGION"/>
    <property type="match status" value="1"/>
</dbReference>
<evidence type="ECO:0000313" key="12">
    <source>
        <dbReference type="EMBL" id="MCH7396493.1"/>
    </source>
</evidence>
<dbReference type="InterPro" id="IPR036890">
    <property type="entry name" value="HATPase_C_sf"/>
</dbReference>
<dbReference type="SUPFAM" id="SSF48452">
    <property type="entry name" value="TPR-like"/>
    <property type="match status" value="2"/>
</dbReference>
<dbReference type="EC" id="2.7.13.3" evidence="2"/>
<evidence type="ECO:0000256" key="2">
    <source>
        <dbReference type="ARBA" id="ARBA00012438"/>
    </source>
</evidence>
<evidence type="ECO:0000256" key="1">
    <source>
        <dbReference type="ARBA" id="ARBA00000085"/>
    </source>
</evidence>
<feature type="transmembrane region" description="Helical" evidence="10">
    <location>
        <begin position="365"/>
        <end position="385"/>
    </location>
</feature>
<keyword evidence="10" id="KW-1133">Transmembrane helix</keyword>
<accession>A0ABS9UJ04</accession>
<evidence type="ECO:0000256" key="10">
    <source>
        <dbReference type="SAM" id="Phobius"/>
    </source>
</evidence>
<dbReference type="PANTHER" id="PTHR42878">
    <property type="entry name" value="TWO-COMPONENT HISTIDINE KINASE"/>
    <property type="match status" value="1"/>
</dbReference>
<keyword evidence="3" id="KW-0597">Phosphoprotein</keyword>
<dbReference type="Gene3D" id="1.10.287.130">
    <property type="match status" value="1"/>
</dbReference>
<dbReference type="InterPro" id="IPR003661">
    <property type="entry name" value="HisK_dim/P_dom"/>
</dbReference>
<evidence type="ECO:0000256" key="6">
    <source>
        <dbReference type="ARBA" id="ARBA00022777"/>
    </source>
</evidence>
<feature type="repeat" description="TPR" evidence="9">
    <location>
        <begin position="132"/>
        <end position="165"/>
    </location>
</feature>
<dbReference type="SMART" id="SM00387">
    <property type="entry name" value="HATPase_c"/>
    <property type="match status" value="1"/>
</dbReference>
<proteinExistence type="predicted"/>
<dbReference type="InterPro" id="IPR005467">
    <property type="entry name" value="His_kinase_dom"/>
</dbReference>
<dbReference type="InterPro" id="IPR004358">
    <property type="entry name" value="Sig_transdc_His_kin-like_C"/>
</dbReference>
<dbReference type="CDD" id="cd00082">
    <property type="entry name" value="HisKA"/>
    <property type="match status" value="1"/>
</dbReference>
<dbReference type="Gene3D" id="1.25.40.10">
    <property type="entry name" value="Tetratricopeptide repeat domain"/>
    <property type="match status" value="2"/>
</dbReference>
<evidence type="ECO:0000256" key="8">
    <source>
        <dbReference type="ARBA" id="ARBA00023012"/>
    </source>
</evidence>
<comment type="catalytic activity">
    <reaction evidence="1">
        <text>ATP + protein L-histidine = ADP + protein N-phospho-L-histidine.</text>
        <dbReference type="EC" id="2.7.13.3"/>
    </reaction>
</comment>
<dbReference type="CDD" id="cd00075">
    <property type="entry name" value="HATPase"/>
    <property type="match status" value="1"/>
</dbReference>
<keyword evidence="7" id="KW-0067">ATP-binding</keyword>
<evidence type="ECO:0000256" key="7">
    <source>
        <dbReference type="ARBA" id="ARBA00022840"/>
    </source>
</evidence>
<feature type="domain" description="Histidine kinase" evidence="11">
    <location>
        <begin position="426"/>
        <end position="641"/>
    </location>
</feature>
<keyword evidence="13" id="KW-1185">Reference proteome</keyword>
<dbReference type="InterPro" id="IPR050351">
    <property type="entry name" value="BphY/WalK/GraS-like"/>
</dbReference>
<evidence type="ECO:0000256" key="3">
    <source>
        <dbReference type="ARBA" id="ARBA00022553"/>
    </source>
</evidence>
<keyword evidence="5" id="KW-0547">Nucleotide-binding</keyword>
<evidence type="ECO:0000256" key="4">
    <source>
        <dbReference type="ARBA" id="ARBA00022679"/>
    </source>
</evidence>
<reference evidence="12" key="1">
    <citation type="submission" date="2022-03" db="EMBL/GenBank/DDBJ databases">
        <title>De novo assembled genomes of Belliella spp. (Cyclobacteriaceae) strains.</title>
        <authorList>
            <person name="Szabo A."/>
            <person name="Korponai K."/>
            <person name="Felfoldi T."/>
        </authorList>
    </citation>
    <scope>NUCLEOTIDE SEQUENCE</scope>
    <source>
        <strain evidence="12">DSM 107340</strain>
    </source>
</reference>
<keyword evidence="10" id="KW-0472">Membrane</keyword>
<dbReference type="InterPro" id="IPR019734">
    <property type="entry name" value="TPR_rpt"/>
</dbReference>
<sequence>MKNIDPQMALSTLSLFCLLTINFTVFDSRNPIEENTPEKTLQEIKNPQSIEEIDSLNNHAFSLKGSFPDSLFLYATITLEASRKIDYQKGIAHSLSNFGVYHYQKSNHGQALDNYLKAKDIFTKEKLFNKSASTSNNIGLVYFREKDYKKALEYHQEAIEMADENESITNVANYKLNKALALNKLNSFEDALPTYFEAIRDLEKTGENIYIANAYLNLGNQFGANGKLDSVKKYFDKGLELAEKTTDSEILSFAYTSQIKYYVVTAKPKEALHFAEKSLSNALKSGSISTIADAYHTIAGLQEDSGNEKGALENIRNHYIYKDSLRRNEQTLEIGRIEAQKNLETEKALFDLELENNQKSNQQKALIISQLIFLIFAIVGLFIFVSKNLKKSKEKNLLLYNKNTEIAKLAENLKQLNNHQNQIFGIIGHDLKGPINSLITVTEMIADNDLSQEELNEIMPHMNNEIRRAGLTLENLLHWALSQKEGESIHPDIFNLKKLIIEIISSLQYAIDHKQLSVNLDIPEELNLYADQQMIEISIRNLIANAIKFTKKKGAIACKAYSENNQTLIIIEDNGTGIDSETLQKLNQNQLISNFGTNKEKGTGLGLALCKGYIEKNKGTLEIKSKPGVGTKVKLIFELPKAMSNL</sequence>
<keyword evidence="6 12" id="KW-0418">Kinase</keyword>
<dbReference type="GO" id="GO:0016301">
    <property type="term" value="F:kinase activity"/>
    <property type="evidence" value="ECO:0007669"/>
    <property type="project" value="UniProtKB-KW"/>
</dbReference>
<dbReference type="SUPFAM" id="SSF47384">
    <property type="entry name" value="Homodimeric domain of signal transducing histidine kinase"/>
    <property type="match status" value="1"/>
</dbReference>
<keyword evidence="8" id="KW-0902">Two-component regulatory system</keyword>
<evidence type="ECO:0000259" key="11">
    <source>
        <dbReference type="PROSITE" id="PS50109"/>
    </source>
</evidence>
<dbReference type="SUPFAM" id="SSF55874">
    <property type="entry name" value="ATPase domain of HSP90 chaperone/DNA topoisomerase II/histidine kinase"/>
    <property type="match status" value="1"/>
</dbReference>
<keyword evidence="9" id="KW-0802">TPR repeat</keyword>
<dbReference type="Gene3D" id="3.30.565.10">
    <property type="entry name" value="Histidine kinase-like ATPase, C-terminal domain"/>
    <property type="match status" value="1"/>
</dbReference>
<dbReference type="SMART" id="SM00028">
    <property type="entry name" value="TPR"/>
    <property type="match status" value="4"/>
</dbReference>
<dbReference type="Pfam" id="PF02518">
    <property type="entry name" value="HATPase_c"/>
    <property type="match status" value="1"/>
</dbReference>
<dbReference type="Pfam" id="PF13424">
    <property type="entry name" value="TPR_12"/>
    <property type="match status" value="1"/>
</dbReference>
<gene>
    <name evidence="12" type="ORF">MM236_00775</name>
</gene>
<dbReference type="SMART" id="SM00388">
    <property type="entry name" value="HisKA"/>
    <property type="match status" value="1"/>
</dbReference>
<keyword evidence="10" id="KW-0812">Transmembrane</keyword>
<evidence type="ECO:0000256" key="5">
    <source>
        <dbReference type="ARBA" id="ARBA00022741"/>
    </source>
</evidence>